<organism evidence="1 2">
    <name type="scientific">Carpediemonas membranifera</name>
    <dbReference type="NCBI Taxonomy" id="201153"/>
    <lineage>
        <taxon>Eukaryota</taxon>
        <taxon>Metamonada</taxon>
        <taxon>Carpediemonas-like organisms</taxon>
        <taxon>Carpediemonas</taxon>
    </lineage>
</organism>
<dbReference type="AlphaFoldDB" id="A0A8J6C1C6"/>
<evidence type="ECO:0000313" key="1">
    <source>
        <dbReference type="EMBL" id="KAG9397431.1"/>
    </source>
</evidence>
<protein>
    <submittedName>
        <fullName evidence="1">Uncharacterized protein</fullName>
    </submittedName>
</protein>
<name>A0A8J6C1C6_9EUKA</name>
<evidence type="ECO:0000313" key="2">
    <source>
        <dbReference type="Proteomes" id="UP000717585"/>
    </source>
</evidence>
<reference evidence="1" key="1">
    <citation type="submission" date="2021-05" db="EMBL/GenBank/DDBJ databases">
        <title>A free-living protist that lacks canonical eukaryotic 1 DNA replication and segregation systems.</title>
        <authorList>
            <person name="Salas-Leiva D.E."/>
            <person name="Tromer E.C."/>
            <person name="Curtis B.A."/>
            <person name="Jerlstrom-Hultqvist J."/>
            <person name="Kolisko M."/>
            <person name="Yi Z."/>
            <person name="Salas-Leiva J.S."/>
            <person name="Gallot-Lavallee L."/>
            <person name="Kops G.J.P.L."/>
            <person name="Archibald J.M."/>
            <person name="Simpson A.G.B."/>
            <person name="Roger A.J."/>
        </authorList>
    </citation>
    <scope>NUCLEOTIDE SEQUENCE</scope>
    <source>
        <strain evidence="1">BICM</strain>
    </source>
</reference>
<dbReference type="SUPFAM" id="SSF50998">
    <property type="entry name" value="Quinoprotein alcohol dehydrogenase-like"/>
    <property type="match status" value="1"/>
</dbReference>
<keyword evidence="2" id="KW-1185">Reference proteome</keyword>
<dbReference type="InterPro" id="IPR011047">
    <property type="entry name" value="Quinoprotein_ADH-like_sf"/>
</dbReference>
<accession>A0A8J6C1C6</accession>
<proteinExistence type="predicted"/>
<sequence>MSAFVSAYSILPAKYNGVDYNPVGMISTGDFVIVASDSGEIYIYDAQTREVKVTFHAINSIIEHIEYNKPIDCIMTTEQSSAGVREYYLYSSWRTAPPTSRVAKQPSFDPADQLRVPHDPIVSAIPVRPVGRWPDAIQQCPCTGNLVAVCGLTMHVLMHYPADDGVIIGIAASVSLPPPTNIGGEEDPTAACIDNLSVLFSGAAILIAFIAFGSLRVTRVTLVPSTASDGLTRAKPLTIDVLSDTSSRGPNTVLFAAFHRNNKPLDVPDDYSLSPEEDLSLEVIHGRTPIAQMLFMISSVERLLFGPTPGKKSKELVALSFLPAASTYATLLACTKDAVHGFLVPLIEKADTIVLQPYASADPIIHVAACGQMALTATESGVTALVQPLGPNGPTAECTLAVVGRASIPFVKQVSVGSKLAGAALSSVIDEDIHITNIYALSFDFIGPATEGDTRIRLRLRDSGSVTREEVLAEIFAADDGPATVASAAAVCPSDEAFLAEMVPVVCGSIEMYPSQVLAKAYAALDRVERAPTALVVRLAQAGLFDDLGAMLYKAESVESTEKALAALAMKPHEATALAHWQLVVQADPGTAPFIWPAVVLPEPRLFGPGTLLPKPDAAVMKLVISHPRALEQLTRLIGTYSPADLLNLVANDLDPTDTRHVQVVDLLARYMISKSYDVVDQLAKIALDLPDLAPFGPSLFPWIPQPLGGILSLSPDVRHTLTSLPSQPWTELTLVAISGSCDLVSLPKGEDPVPILITMGRHVSSERRQAFLSSLATFDQGVYDTVGAAVVKSWRCGVRELESILPDLPLHRQTHLIQSAGMTEVWPKILETIKSRDILGEMHDVAGFVKDLNALSS</sequence>
<dbReference type="Proteomes" id="UP000717585">
    <property type="component" value="Unassembled WGS sequence"/>
</dbReference>
<comment type="caution">
    <text evidence="1">The sequence shown here is derived from an EMBL/GenBank/DDBJ whole genome shotgun (WGS) entry which is preliminary data.</text>
</comment>
<dbReference type="EMBL" id="JAHDYR010000002">
    <property type="protein sequence ID" value="KAG9397431.1"/>
    <property type="molecule type" value="Genomic_DNA"/>
</dbReference>
<gene>
    <name evidence="1" type="ORF">J8273_0926</name>
</gene>